<sequence length="231" mass="24746">MLQHRTVGDLMTRSVVRVQRGTLFTEIVHVLQEHDITAVPVVDAEDRPVGVVSEADLLAKASRRPDPDDTLGAPGAQANATGVNSSGAKHEATTAEGLMTSPAVCARPDWSVVEAARTMEEHRVKRLPVVDGTGRLVGLVSRGDLLRVFLRTDRAIREEIIEDVLVRTLRQPPSAVGVEVNHGQVRLSGSVRRSSLVPVLVQLCQSVDGVVSVDHHLAAETDDTGDEPSGS</sequence>
<dbReference type="PROSITE" id="PS50914">
    <property type="entry name" value="BON"/>
    <property type="match status" value="1"/>
</dbReference>
<dbReference type="SUPFAM" id="SSF54631">
    <property type="entry name" value="CBS-domain pair"/>
    <property type="match status" value="1"/>
</dbReference>
<evidence type="ECO:0000256" key="3">
    <source>
        <dbReference type="SAM" id="MobiDB-lite"/>
    </source>
</evidence>
<gene>
    <name evidence="6" type="ORF">RM609_01250</name>
</gene>
<protein>
    <submittedName>
        <fullName evidence="6">CBS domain-containing protein</fullName>
    </submittedName>
</protein>
<evidence type="ECO:0000313" key="7">
    <source>
        <dbReference type="Proteomes" id="UP001180531"/>
    </source>
</evidence>
<reference evidence="6" key="1">
    <citation type="submission" date="2024-05" db="EMBL/GenBank/DDBJ databases">
        <title>30 novel species of actinomycetes from the DSMZ collection.</title>
        <authorList>
            <person name="Nouioui I."/>
        </authorList>
    </citation>
    <scope>NUCLEOTIDE SEQUENCE</scope>
    <source>
        <strain evidence="6">DSM 40473</strain>
    </source>
</reference>
<evidence type="ECO:0000256" key="1">
    <source>
        <dbReference type="ARBA" id="ARBA00023122"/>
    </source>
</evidence>
<dbReference type="Pfam" id="PF04972">
    <property type="entry name" value="BON"/>
    <property type="match status" value="1"/>
</dbReference>
<dbReference type="Gene3D" id="3.10.580.10">
    <property type="entry name" value="CBS-domain"/>
    <property type="match status" value="1"/>
</dbReference>
<dbReference type="InterPro" id="IPR017080">
    <property type="entry name" value="UCP036990_CBS_BON"/>
</dbReference>
<dbReference type="Gene3D" id="3.30.1340.30">
    <property type="match status" value="1"/>
</dbReference>
<keyword evidence="7" id="KW-1185">Reference proteome</keyword>
<organism evidence="6 7">
    <name type="scientific">Streptomyces hesseae</name>
    <dbReference type="NCBI Taxonomy" id="3075519"/>
    <lineage>
        <taxon>Bacteria</taxon>
        <taxon>Bacillati</taxon>
        <taxon>Actinomycetota</taxon>
        <taxon>Actinomycetes</taxon>
        <taxon>Kitasatosporales</taxon>
        <taxon>Streptomycetaceae</taxon>
        <taxon>Streptomyces</taxon>
    </lineage>
</organism>
<dbReference type="Proteomes" id="UP001180531">
    <property type="component" value="Unassembled WGS sequence"/>
</dbReference>
<feature type="region of interest" description="Disordered" evidence="3">
    <location>
        <begin position="59"/>
        <end position="91"/>
    </location>
</feature>
<comment type="caution">
    <text evidence="6">The sequence shown here is derived from an EMBL/GenBank/DDBJ whole genome shotgun (WGS) entry which is preliminary data.</text>
</comment>
<dbReference type="CDD" id="cd04586">
    <property type="entry name" value="CBS_pair_BON_assoc"/>
    <property type="match status" value="1"/>
</dbReference>
<dbReference type="InterPro" id="IPR051257">
    <property type="entry name" value="Diverse_CBS-Domain"/>
</dbReference>
<dbReference type="InterPro" id="IPR007055">
    <property type="entry name" value="BON_dom"/>
</dbReference>
<accession>A0ABU2SFM8</accession>
<dbReference type="Pfam" id="PF00571">
    <property type="entry name" value="CBS"/>
    <property type="match status" value="2"/>
</dbReference>
<feature type="compositionally biased region" description="Polar residues" evidence="3">
    <location>
        <begin position="78"/>
        <end position="87"/>
    </location>
</feature>
<dbReference type="SMART" id="SM00116">
    <property type="entry name" value="CBS"/>
    <property type="match status" value="2"/>
</dbReference>
<dbReference type="PANTHER" id="PTHR43080:SF29">
    <property type="entry name" value="OS02G0818000 PROTEIN"/>
    <property type="match status" value="1"/>
</dbReference>
<dbReference type="RefSeq" id="WP_311607130.1">
    <property type="nucleotide sequence ID" value="NZ_JAVRFI010000001.1"/>
</dbReference>
<dbReference type="EMBL" id="JAVRFI010000001">
    <property type="protein sequence ID" value="MDT0447733.1"/>
    <property type="molecule type" value="Genomic_DNA"/>
</dbReference>
<name>A0ABU2SFM8_9ACTN</name>
<evidence type="ECO:0000259" key="5">
    <source>
        <dbReference type="PROSITE" id="PS51371"/>
    </source>
</evidence>
<dbReference type="PIRSF" id="PIRSF036990">
    <property type="entry name" value="UCP036990_CBS_BON"/>
    <property type="match status" value="1"/>
</dbReference>
<proteinExistence type="predicted"/>
<feature type="domain" description="CBS" evidence="5">
    <location>
        <begin position="11"/>
        <end position="70"/>
    </location>
</feature>
<dbReference type="InterPro" id="IPR046342">
    <property type="entry name" value="CBS_dom_sf"/>
</dbReference>
<evidence type="ECO:0000256" key="2">
    <source>
        <dbReference type="PROSITE-ProRule" id="PRU00703"/>
    </source>
</evidence>
<evidence type="ECO:0000313" key="6">
    <source>
        <dbReference type="EMBL" id="MDT0447733.1"/>
    </source>
</evidence>
<evidence type="ECO:0000259" key="4">
    <source>
        <dbReference type="PROSITE" id="PS50914"/>
    </source>
</evidence>
<feature type="domain" description="CBS" evidence="5">
    <location>
        <begin position="99"/>
        <end position="156"/>
    </location>
</feature>
<dbReference type="PROSITE" id="PS51371">
    <property type="entry name" value="CBS"/>
    <property type="match status" value="2"/>
</dbReference>
<keyword evidence="1 2" id="KW-0129">CBS domain</keyword>
<dbReference type="PANTHER" id="PTHR43080">
    <property type="entry name" value="CBS DOMAIN-CONTAINING PROTEIN CBSX3, MITOCHONDRIAL"/>
    <property type="match status" value="1"/>
</dbReference>
<feature type="domain" description="BON" evidence="4">
    <location>
        <begin position="152"/>
        <end position="221"/>
    </location>
</feature>
<dbReference type="InterPro" id="IPR000644">
    <property type="entry name" value="CBS_dom"/>
</dbReference>